<name>A0A257SZH6_9PROT</name>
<feature type="domain" description="FHA" evidence="1">
    <location>
        <begin position="23"/>
        <end position="72"/>
    </location>
</feature>
<dbReference type="InterPro" id="IPR008984">
    <property type="entry name" value="SMAD_FHA_dom_sf"/>
</dbReference>
<evidence type="ECO:0000313" key="2">
    <source>
        <dbReference type="EMBL" id="OYV78703.1"/>
    </source>
</evidence>
<sequence length="86" mass="9420">MFMVRASHPKTGTQEITPSDGVCLLGKAEHVHLRMEGWNVGKEHARIYAEQGGVYIEGLGSFGAVLVNGERMRAYGPVEVHDEIVV</sequence>
<dbReference type="Gene3D" id="2.60.200.20">
    <property type="match status" value="1"/>
</dbReference>
<proteinExistence type="predicted"/>
<dbReference type="CDD" id="cd00060">
    <property type="entry name" value="FHA"/>
    <property type="match status" value="1"/>
</dbReference>
<gene>
    <name evidence="2" type="ORF">B7Z70_08890</name>
</gene>
<dbReference type="InterPro" id="IPR000253">
    <property type="entry name" value="FHA_dom"/>
</dbReference>
<evidence type="ECO:0000259" key="1">
    <source>
        <dbReference type="PROSITE" id="PS50006"/>
    </source>
</evidence>
<dbReference type="PROSITE" id="PS50006">
    <property type="entry name" value="FHA_DOMAIN"/>
    <property type="match status" value="1"/>
</dbReference>
<dbReference type="EMBL" id="NCBC01000326">
    <property type="protein sequence ID" value="OYV78703.1"/>
    <property type="molecule type" value="Genomic_DNA"/>
</dbReference>
<reference evidence="2 3" key="1">
    <citation type="submission" date="2017-03" db="EMBL/GenBank/DDBJ databases">
        <title>Lifting the veil on microbial sulfur biogeochemistry in mining wastewaters.</title>
        <authorList>
            <person name="Kantor R.S."/>
            <person name="Colenbrander Nelson T."/>
            <person name="Marshall S."/>
            <person name="Bennett D."/>
            <person name="Apte S."/>
            <person name="Camacho D."/>
            <person name="Thomas B.C."/>
            <person name="Warren L.A."/>
            <person name="Banfield J.F."/>
        </authorList>
    </citation>
    <scope>NUCLEOTIDE SEQUENCE [LARGE SCALE GENOMIC DNA]</scope>
    <source>
        <strain evidence="2">21-59-9</strain>
    </source>
</reference>
<feature type="non-terminal residue" evidence="2">
    <location>
        <position position="86"/>
    </location>
</feature>
<evidence type="ECO:0000313" key="3">
    <source>
        <dbReference type="Proteomes" id="UP000216779"/>
    </source>
</evidence>
<dbReference type="SUPFAM" id="SSF49879">
    <property type="entry name" value="SMAD/FHA domain"/>
    <property type="match status" value="1"/>
</dbReference>
<accession>A0A257SZH6</accession>
<comment type="caution">
    <text evidence="2">The sequence shown here is derived from an EMBL/GenBank/DDBJ whole genome shotgun (WGS) entry which is preliminary data.</text>
</comment>
<dbReference type="Proteomes" id="UP000216779">
    <property type="component" value="Unassembled WGS sequence"/>
</dbReference>
<organism evidence="2 3">
    <name type="scientific">Acidithiobacillus ferrivorans</name>
    <dbReference type="NCBI Taxonomy" id="160808"/>
    <lineage>
        <taxon>Bacteria</taxon>
        <taxon>Pseudomonadati</taxon>
        <taxon>Pseudomonadota</taxon>
        <taxon>Acidithiobacillia</taxon>
        <taxon>Acidithiobacillales</taxon>
        <taxon>Acidithiobacillaceae</taxon>
        <taxon>Acidithiobacillus</taxon>
    </lineage>
</organism>
<protein>
    <recommendedName>
        <fullName evidence="1">FHA domain-containing protein</fullName>
    </recommendedName>
</protein>
<dbReference type="AlphaFoldDB" id="A0A257SZH6"/>
<dbReference type="Pfam" id="PF00498">
    <property type="entry name" value="FHA"/>
    <property type="match status" value="1"/>
</dbReference>